<keyword evidence="2" id="KW-1185">Reference proteome</keyword>
<protein>
    <submittedName>
        <fullName evidence="1">Uncharacterized protein</fullName>
    </submittedName>
</protein>
<organism evidence="1 2">
    <name type="scientific">Balearica regulorum gibbericeps</name>
    <name type="common">East African grey crowned-crane</name>
    <dbReference type="NCBI Taxonomy" id="100784"/>
    <lineage>
        <taxon>Eukaryota</taxon>
        <taxon>Metazoa</taxon>
        <taxon>Chordata</taxon>
        <taxon>Craniata</taxon>
        <taxon>Vertebrata</taxon>
        <taxon>Euteleostomi</taxon>
        <taxon>Archelosauria</taxon>
        <taxon>Archosauria</taxon>
        <taxon>Dinosauria</taxon>
        <taxon>Saurischia</taxon>
        <taxon>Theropoda</taxon>
        <taxon>Coelurosauria</taxon>
        <taxon>Aves</taxon>
        <taxon>Neognathae</taxon>
        <taxon>Neoaves</taxon>
        <taxon>Gruiformes</taxon>
        <taxon>Gruidae</taxon>
        <taxon>Balearica</taxon>
    </lineage>
</organism>
<dbReference type="AlphaFoldDB" id="A0A087VS42"/>
<gene>
    <name evidence="1" type="ORF">N312_05596</name>
</gene>
<proteinExistence type="predicted"/>
<evidence type="ECO:0000313" key="1">
    <source>
        <dbReference type="EMBL" id="KFO15434.1"/>
    </source>
</evidence>
<name>A0A087VS42_BALRE</name>
<feature type="non-terminal residue" evidence="1">
    <location>
        <position position="55"/>
    </location>
</feature>
<dbReference type="EMBL" id="KL503514">
    <property type="protein sequence ID" value="KFO15434.1"/>
    <property type="molecule type" value="Genomic_DNA"/>
</dbReference>
<reference evidence="1 2" key="1">
    <citation type="submission" date="2014-04" db="EMBL/GenBank/DDBJ databases">
        <title>Genome evolution of avian class.</title>
        <authorList>
            <person name="Zhang G."/>
            <person name="Li C."/>
        </authorList>
    </citation>
    <scope>NUCLEOTIDE SEQUENCE [LARGE SCALE GENOMIC DNA]</scope>
    <source>
        <strain evidence="1">BGI_N312</strain>
    </source>
</reference>
<accession>A0A087VS42</accession>
<feature type="non-terminal residue" evidence="1">
    <location>
        <position position="1"/>
    </location>
</feature>
<evidence type="ECO:0000313" key="2">
    <source>
        <dbReference type="Proteomes" id="UP000053309"/>
    </source>
</evidence>
<dbReference type="Proteomes" id="UP000053309">
    <property type="component" value="Unassembled WGS sequence"/>
</dbReference>
<sequence length="55" mass="6323">NGMELRQGKFRLDIRERVLTERVVTHWDGLPRAVVTAPSLSEFKECLDDALSHMV</sequence>